<protein>
    <submittedName>
        <fullName evidence="2">Uncharacterized protein</fullName>
    </submittedName>
</protein>
<accession>A0A7S4R6N7</accession>
<sequence>MRQRDTHSVKHSPTISTNNSSNMLEKEHDSSSSFAMDTSAAAYGEYAEEIDAYVAKTEKEEEEFRREVNVAKVSMLAYEKAAFYLNRHEQKQSANVEEEEEREDAIEENRGKNGVHQEKDALVKQHAKQILDLKARACLEAVHLANYFKELRKERHVVKNVLFQELLTVGKDTPRLDSIPLKKKKTATKNSISFDKKENTPTKNSKTTSPKKKKTHNKKGKVLQRPSNSNCIKSAFPPFQYTKEESNTSRKTPASSHSTTAQWMQHIVKWRIQRRMYMIELLDKCGCPDCIEELNRR</sequence>
<proteinExistence type="predicted"/>
<evidence type="ECO:0000256" key="1">
    <source>
        <dbReference type="SAM" id="MobiDB-lite"/>
    </source>
</evidence>
<dbReference type="EMBL" id="HBNS01017201">
    <property type="protein sequence ID" value="CAE4605001.1"/>
    <property type="molecule type" value="Transcribed_RNA"/>
</dbReference>
<feature type="region of interest" description="Disordered" evidence="1">
    <location>
        <begin position="1"/>
        <end position="36"/>
    </location>
</feature>
<feature type="region of interest" description="Disordered" evidence="1">
    <location>
        <begin position="174"/>
        <end position="228"/>
    </location>
</feature>
<feature type="region of interest" description="Disordered" evidence="1">
    <location>
        <begin position="90"/>
        <end position="117"/>
    </location>
</feature>
<name>A0A7S4R6N7_9STRA</name>
<feature type="region of interest" description="Disordered" evidence="1">
    <location>
        <begin position="242"/>
        <end position="261"/>
    </location>
</feature>
<reference evidence="2" key="1">
    <citation type="submission" date="2021-01" db="EMBL/GenBank/DDBJ databases">
        <authorList>
            <person name="Corre E."/>
            <person name="Pelletier E."/>
            <person name="Niang G."/>
            <person name="Scheremetjew M."/>
            <person name="Finn R."/>
            <person name="Kale V."/>
            <person name="Holt S."/>
            <person name="Cochrane G."/>
            <person name="Meng A."/>
            <person name="Brown T."/>
            <person name="Cohen L."/>
        </authorList>
    </citation>
    <scope>NUCLEOTIDE SEQUENCE</scope>
    <source>
        <strain evidence="2">GSO104</strain>
    </source>
</reference>
<feature type="compositionally biased region" description="Basic residues" evidence="1">
    <location>
        <begin position="209"/>
        <end position="222"/>
    </location>
</feature>
<organism evidence="2">
    <name type="scientific">Ditylum brightwellii</name>
    <dbReference type="NCBI Taxonomy" id="49249"/>
    <lineage>
        <taxon>Eukaryota</taxon>
        <taxon>Sar</taxon>
        <taxon>Stramenopiles</taxon>
        <taxon>Ochrophyta</taxon>
        <taxon>Bacillariophyta</taxon>
        <taxon>Mediophyceae</taxon>
        <taxon>Lithodesmiophycidae</taxon>
        <taxon>Lithodesmiales</taxon>
        <taxon>Lithodesmiaceae</taxon>
        <taxon>Ditylum</taxon>
    </lineage>
</organism>
<feature type="compositionally biased region" description="Basic and acidic residues" evidence="1">
    <location>
        <begin position="107"/>
        <end position="117"/>
    </location>
</feature>
<feature type="compositionally biased region" description="Acidic residues" evidence="1">
    <location>
        <begin position="96"/>
        <end position="106"/>
    </location>
</feature>
<evidence type="ECO:0000313" key="2">
    <source>
        <dbReference type="EMBL" id="CAE4605001.1"/>
    </source>
</evidence>
<dbReference type="AlphaFoldDB" id="A0A7S4R6N7"/>
<gene>
    <name evidence="2" type="ORF">DBRI00130_LOCUS13754</name>
</gene>
<feature type="compositionally biased region" description="Polar residues" evidence="1">
    <location>
        <begin position="249"/>
        <end position="261"/>
    </location>
</feature>
<feature type="compositionally biased region" description="Polar residues" evidence="1">
    <location>
        <begin position="11"/>
        <end position="23"/>
    </location>
</feature>